<gene>
    <name evidence="1" type="ORF">AAC431_02525</name>
</gene>
<reference evidence="1 2" key="1">
    <citation type="submission" date="2024-04" db="EMBL/GenBank/DDBJ databases">
        <title>Three lactobacilli isolated from voided urine samples from females with type 2 diabetes.</title>
        <authorList>
            <person name="Kula A."/>
            <person name="Stegman N."/>
            <person name="Putonti C."/>
        </authorList>
    </citation>
    <scope>NUCLEOTIDE SEQUENCE [LARGE SCALE GENOMIC DNA]</scope>
    <source>
        <strain evidence="1 2">1855</strain>
    </source>
</reference>
<dbReference type="RefSeq" id="WP_180753770.1">
    <property type="nucleotide sequence ID" value="NZ_CATOVC010000001.1"/>
</dbReference>
<sequence>MKPTTRVMNYVILIQDGKVTIDDIPNDIKKEVERWLNYFSTGVLKDGVNNEN</sequence>
<evidence type="ECO:0000313" key="1">
    <source>
        <dbReference type="EMBL" id="MEL0564802.1"/>
    </source>
</evidence>
<organism evidence="1 2">
    <name type="scientific">Lactobacillus jensenii</name>
    <dbReference type="NCBI Taxonomy" id="109790"/>
    <lineage>
        <taxon>Bacteria</taxon>
        <taxon>Bacillati</taxon>
        <taxon>Bacillota</taxon>
        <taxon>Bacilli</taxon>
        <taxon>Lactobacillales</taxon>
        <taxon>Lactobacillaceae</taxon>
        <taxon>Lactobacillus</taxon>
    </lineage>
</organism>
<evidence type="ECO:0000313" key="2">
    <source>
        <dbReference type="Proteomes" id="UP001385848"/>
    </source>
</evidence>
<accession>A0ABU9FGV7</accession>
<comment type="caution">
    <text evidence="1">The sequence shown here is derived from an EMBL/GenBank/DDBJ whole genome shotgun (WGS) entry which is preliminary data.</text>
</comment>
<name>A0ABU9FGV7_LACJE</name>
<protein>
    <submittedName>
        <fullName evidence="1">Uncharacterized protein</fullName>
    </submittedName>
</protein>
<dbReference type="Proteomes" id="UP001385848">
    <property type="component" value="Unassembled WGS sequence"/>
</dbReference>
<keyword evidence="2" id="KW-1185">Reference proteome</keyword>
<dbReference type="EMBL" id="JBBVUL010000003">
    <property type="protein sequence ID" value="MEL0564802.1"/>
    <property type="molecule type" value="Genomic_DNA"/>
</dbReference>
<proteinExistence type="predicted"/>